<evidence type="ECO:0000256" key="1">
    <source>
        <dbReference type="SAM" id="MobiDB-lite"/>
    </source>
</evidence>
<evidence type="ECO:0000313" key="3">
    <source>
        <dbReference type="Proteomes" id="UP000530234"/>
    </source>
</evidence>
<protein>
    <submittedName>
        <fullName evidence="2">Uncharacterized protein</fullName>
    </submittedName>
</protein>
<proteinExistence type="predicted"/>
<name>A0A7W3T6P4_9ACTN</name>
<organism evidence="2 3">
    <name type="scientific">Streptomyces calidiresistens</name>
    <dbReference type="NCBI Taxonomy" id="1485586"/>
    <lineage>
        <taxon>Bacteria</taxon>
        <taxon>Bacillati</taxon>
        <taxon>Actinomycetota</taxon>
        <taxon>Actinomycetes</taxon>
        <taxon>Kitasatosporales</taxon>
        <taxon>Streptomycetaceae</taxon>
        <taxon>Streptomyces</taxon>
    </lineage>
</organism>
<feature type="region of interest" description="Disordered" evidence="1">
    <location>
        <begin position="13"/>
        <end position="35"/>
    </location>
</feature>
<gene>
    <name evidence="2" type="ORF">FOE67_21285</name>
</gene>
<comment type="caution">
    <text evidence="2">The sequence shown here is derived from an EMBL/GenBank/DDBJ whole genome shotgun (WGS) entry which is preliminary data.</text>
</comment>
<dbReference type="RefSeq" id="WP_182666513.1">
    <property type="nucleotide sequence ID" value="NZ_VKHS01000699.1"/>
</dbReference>
<evidence type="ECO:0000313" key="2">
    <source>
        <dbReference type="EMBL" id="MBB0231962.1"/>
    </source>
</evidence>
<keyword evidence="3" id="KW-1185">Reference proteome</keyword>
<dbReference type="AlphaFoldDB" id="A0A7W3T6P4"/>
<sequence>MATPGNEELRALVRDGKAMPAPGQDRPGRFPIRNRDDLAKAIRAVGRVEPATEEERARVRRYIIRRARELGAVADLPESWDLTTGRLKDGADS</sequence>
<dbReference type="Proteomes" id="UP000530234">
    <property type="component" value="Unassembled WGS sequence"/>
</dbReference>
<reference evidence="3" key="1">
    <citation type="submission" date="2019-10" db="EMBL/GenBank/DDBJ databases">
        <title>Streptomyces sp. nov., a novel actinobacterium isolated from alkaline environment.</title>
        <authorList>
            <person name="Golinska P."/>
        </authorList>
    </citation>
    <scope>NUCLEOTIDE SEQUENCE [LARGE SCALE GENOMIC DNA]</scope>
    <source>
        <strain evidence="3">DSM 42108</strain>
    </source>
</reference>
<dbReference type="EMBL" id="VKHS01000699">
    <property type="protein sequence ID" value="MBB0231962.1"/>
    <property type="molecule type" value="Genomic_DNA"/>
</dbReference>
<accession>A0A7W3T6P4</accession>